<protein>
    <submittedName>
        <fullName evidence="1">Uncharacterized protein</fullName>
    </submittedName>
</protein>
<organism evidence="1">
    <name type="scientific">marine sediment metagenome</name>
    <dbReference type="NCBI Taxonomy" id="412755"/>
    <lineage>
        <taxon>unclassified sequences</taxon>
        <taxon>metagenomes</taxon>
        <taxon>ecological metagenomes</taxon>
    </lineage>
</organism>
<feature type="non-terminal residue" evidence="1">
    <location>
        <position position="1"/>
    </location>
</feature>
<gene>
    <name evidence="1" type="ORF">LCGC14_2730770</name>
</gene>
<accession>A0A0F9BGC3</accession>
<reference evidence="1" key="1">
    <citation type="journal article" date="2015" name="Nature">
        <title>Complex archaea that bridge the gap between prokaryotes and eukaryotes.</title>
        <authorList>
            <person name="Spang A."/>
            <person name="Saw J.H."/>
            <person name="Jorgensen S.L."/>
            <person name="Zaremba-Niedzwiedzka K."/>
            <person name="Martijn J."/>
            <person name="Lind A.E."/>
            <person name="van Eijk R."/>
            <person name="Schleper C."/>
            <person name="Guy L."/>
            <person name="Ettema T.J."/>
        </authorList>
    </citation>
    <scope>NUCLEOTIDE SEQUENCE</scope>
</reference>
<evidence type="ECO:0000313" key="1">
    <source>
        <dbReference type="EMBL" id="KKK89669.1"/>
    </source>
</evidence>
<sequence>LYDLSTLPLRLVEADRLRLEGAMNQLLDLGKSLWVELGVSKEIFRK</sequence>
<name>A0A0F9BGC3_9ZZZZ</name>
<dbReference type="AlphaFoldDB" id="A0A0F9BGC3"/>
<proteinExistence type="predicted"/>
<dbReference type="EMBL" id="LAZR01049430">
    <property type="protein sequence ID" value="KKK89669.1"/>
    <property type="molecule type" value="Genomic_DNA"/>
</dbReference>
<comment type="caution">
    <text evidence="1">The sequence shown here is derived from an EMBL/GenBank/DDBJ whole genome shotgun (WGS) entry which is preliminary data.</text>
</comment>